<feature type="domain" description="CoA-binding" evidence="1">
    <location>
        <begin position="12"/>
        <end position="109"/>
    </location>
</feature>
<dbReference type="PANTHER" id="PTHR33303:SF2">
    <property type="entry name" value="COA-BINDING DOMAIN-CONTAINING PROTEIN"/>
    <property type="match status" value="1"/>
</dbReference>
<sequence length="140" mass="15172">MTDTTDDDIESLLNVDTIAVVGCSGTPGKAAHDVPAYLQRQGYDIVPVNPNREEILGRPSVDSLAEVGAAVDLVDVFRPSEAVSGVVSDVLERVAARDDVQGVWLQRGIRDDDAAARAREAGLRVVQDRCLKVEHRRHSE</sequence>
<dbReference type="InterPro" id="IPR036291">
    <property type="entry name" value="NAD(P)-bd_dom_sf"/>
</dbReference>
<keyword evidence="3" id="KW-1185">Reference proteome</keyword>
<evidence type="ECO:0000313" key="3">
    <source>
        <dbReference type="Proteomes" id="UP001597075"/>
    </source>
</evidence>
<dbReference type="EMBL" id="JBHUDL010000010">
    <property type="protein sequence ID" value="MFD1634294.1"/>
    <property type="molecule type" value="Genomic_DNA"/>
</dbReference>
<gene>
    <name evidence="2" type="ORF">ACFSBJ_11210</name>
</gene>
<evidence type="ECO:0000259" key="1">
    <source>
        <dbReference type="SMART" id="SM00881"/>
    </source>
</evidence>
<dbReference type="SMART" id="SM00881">
    <property type="entry name" value="CoA_binding"/>
    <property type="match status" value="1"/>
</dbReference>
<name>A0ABD6CYP0_9EURY</name>
<comment type="caution">
    <text evidence="2">The sequence shown here is derived from an EMBL/GenBank/DDBJ whole genome shotgun (WGS) entry which is preliminary data.</text>
</comment>
<evidence type="ECO:0000313" key="2">
    <source>
        <dbReference type="EMBL" id="MFD1634294.1"/>
    </source>
</evidence>
<dbReference type="Pfam" id="PF13380">
    <property type="entry name" value="CoA_binding_2"/>
    <property type="match status" value="1"/>
</dbReference>
<dbReference type="RefSeq" id="WP_256404548.1">
    <property type="nucleotide sequence ID" value="NZ_CP187151.1"/>
</dbReference>
<dbReference type="InterPro" id="IPR003781">
    <property type="entry name" value="CoA-bd"/>
</dbReference>
<dbReference type="Proteomes" id="UP001597075">
    <property type="component" value="Unassembled WGS sequence"/>
</dbReference>
<dbReference type="PANTHER" id="PTHR33303">
    <property type="entry name" value="CYTOPLASMIC PROTEIN-RELATED"/>
    <property type="match status" value="1"/>
</dbReference>
<reference evidence="2 3" key="1">
    <citation type="journal article" date="2019" name="Int. J. Syst. Evol. Microbiol.">
        <title>The Global Catalogue of Microorganisms (GCM) 10K type strain sequencing project: providing services to taxonomists for standard genome sequencing and annotation.</title>
        <authorList>
            <consortium name="The Broad Institute Genomics Platform"/>
            <consortium name="The Broad Institute Genome Sequencing Center for Infectious Disease"/>
            <person name="Wu L."/>
            <person name="Ma J."/>
        </authorList>
    </citation>
    <scope>NUCLEOTIDE SEQUENCE [LARGE SCALE GENOMIC DNA]</scope>
    <source>
        <strain evidence="2 3">CGMCC 1.10594</strain>
    </source>
</reference>
<organism evidence="2 3">
    <name type="scientific">Haloplanus ruber</name>
    <dbReference type="NCBI Taxonomy" id="869892"/>
    <lineage>
        <taxon>Archaea</taxon>
        <taxon>Methanobacteriati</taxon>
        <taxon>Methanobacteriota</taxon>
        <taxon>Stenosarchaea group</taxon>
        <taxon>Halobacteria</taxon>
        <taxon>Halobacteriales</taxon>
        <taxon>Haloferacaceae</taxon>
        <taxon>Haloplanus</taxon>
    </lineage>
</organism>
<accession>A0ABD6CYP0</accession>
<dbReference type="SUPFAM" id="SSF51735">
    <property type="entry name" value="NAD(P)-binding Rossmann-fold domains"/>
    <property type="match status" value="1"/>
</dbReference>
<dbReference type="AlphaFoldDB" id="A0ABD6CYP0"/>
<protein>
    <submittedName>
        <fullName evidence="2">CoA-binding protein</fullName>
    </submittedName>
</protein>
<proteinExistence type="predicted"/>
<dbReference type="Gene3D" id="3.40.50.720">
    <property type="entry name" value="NAD(P)-binding Rossmann-like Domain"/>
    <property type="match status" value="1"/>
</dbReference>